<sequence length="206" mass="22428">MKPTFWRYPNNDSVTGADFLGCRTDRDVATTAFLLDGPTNIKNASTSWEQCQSWCVGFKFFAVEFGRDCRCGNSLNWNPPQSPEIDCKLRANEGDPTEWGGGENKLLLFVNEGSIRPHPHPPHGHEHENDPNPGDGTRPPKTYTKWWQWWYDYNGGPGNNPSGGDGNIPLNEDDRPQGGGAGSSNSTTTTTTTSAAPTATSAAIAV</sequence>
<evidence type="ECO:0000256" key="1">
    <source>
        <dbReference type="SAM" id="MobiDB-lite"/>
    </source>
</evidence>
<feature type="region of interest" description="Disordered" evidence="1">
    <location>
        <begin position="157"/>
        <end position="206"/>
    </location>
</feature>
<dbReference type="AlphaFoldDB" id="A0A9P9DAN8"/>
<feature type="compositionally biased region" description="Low complexity" evidence="1">
    <location>
        <begin position="183"/>
        <end position="206"/>
    </location>
</feature>
<dbReference type="OrthoDB" id="2019572at2759"/>
<dbReference type="SMART" id="SM00321">
    <property type="entry name" value="WSC"/>
    <property type="match status" value="1"/>
</dbReference>
<dbReference type="PROSITE" id="PS51212">
    <property type="entry name" value="WSC"/>
    <property type="match status" value="1"/>
</dbReference>
<keyword evidence="4" id="KW-1185">Reference proteome</keyword>
<dbReference type="InterPro" id="IPR002889">
    <property type="entry name" value="WSC_carb-bd"/>
</dbReference>
<name>A0A9P9DAN8_9PLEO</name>
<protein>
    <recommendedName>
        <fullName evidence="2">WSC domain-containing protein</fullName>
    </recommendedName>
</protein>
<feature type="domain" description="WSC" evidence="2">
    <location>
        <begin position="16"/>
        <end position="112"/>
    </location>
</feature>
<feature type="compositionally biased region" description="Gly residues" evidence="1">
    <location>
        <begin position="157"/>
        <end position="166"/>
    </location>
</feature>
<reference evidence="3" key="1">
    <citation type="journal article" date="2021" name="Nat. Commun.">
        <title>Genetic determinants of endophytism in the Arabidopsis root mycobiome.</title>
        <authorList>
            <person name="Mesny F."/>
            <person name="Miyauchi S."/>
            <person name="Thiergart T."/>
            <person name="Pickel B."/>
            <person name="Atanasova L."/>
            <person name="Karlsson M."/>
            <person name="Huettel B."/>
            <person name="Barry K.W."/>
            <person name="Haridas S."/>
            <person name="Chen C."/>
            <person name="Bauer D."/>
            <person name="Andreopoulos W."/>
            <person name="Pangilinan J."/>
            <person name="LaButti K."/>
            <person name="Riley R."/>
            <person name="Lipzen A."/>
            <person name="Clum A."/>
            <person name="Drula E."/>
            <person name="Henrissat B."/>
            <person name="Kohler A."/>
            <person name="Grigoriev I.V."/>
            <person name="Martin F.M."/>
            <person name="Hacquard S."/>
        </authorList>
    </citation>
    <scope>NUCLEOTIDE SEQUENCE</scope>
    <source>
        <strain evidence="3">MPI-CAGE-CH-0243</strain>
    </source>
</reference>
<comment type="caution">
    <text evidence="3">The sequence shown here is derived from an EMBL/GenBank/DDBJ whole genome shotgun (WGS) entry which is preliminary data.</text>
</comment>
<dbReference type="EMBL" id="JAGMWT010000015">
    <property type="protein sequence ID" value="KAH7115885.1"/>
    <property type="molecule type" value="Genomic_DNA"/>
</dbReference>
<accession>A0A9P9DAN8</accession>
<evidence type="ECO:0000313" key="4">
    <source>
        <dbReference type="Proteomes" id="UP000700596"/>
    </source>
</evidence>
<organism evidence="3 4">
    <name type="scientific">Dendryphion nanum</name>
    <dbReference type="NCBI Taxonomy" id="256645"/>
    <lineage>
        <taxon>Eukaryota</taxon>
        <taxon>Fungi</taxon>
        <taxon>Dikarya</taxon>
        <taxon>Ascomycota</taxon>
        <taxon>Pezizomycotina</taxon>
        <taxon>Dothideomycetes</taxon>
        <taxon>Pleosporomycetidae</taxon>
        <taxon>Pleosporales</taxon>
        <taxon>Torulaceae</taxon>
        <taxon>Dendryphion</taxon>
    </lineage>
</organism>
<proteinExistence type="predicted"/>
<evidence type="ECO:0000259" key="2">
    <source>
        <dbReference type="PROSITE" id="PS51212"/>
    </source>
</evidence>
<feature type="region of interest" description="Disordered" evidence="1">
    <location>
        <begin position="113"/>
        <end position="141"/>
    </location>
</feature>
<dbReference type="Proteomes" id="UP000700596">
    <property type="component" value="Unassembled WGS sequence"/>
</dbReference>
<gene>
    <name evidence="3" type="ORF">B0J11DRAFT_593520</name>
</gene>
<dbReference type="Pfam" id="PF01822">
    <property type="entry name" value="WSC"/>
    <property type="match status" value="1"/>
</dbReference>
<evidence type="ECO:0000313" key="3">
    <source>
        <dbReference type="EMBL" id="KAH7115885.1"/>
    </source>
</evidence>